<organism evidence="3 4">
    <name type="scientific">Salinispora arenicola</name>
    <dbReference type="NCBI Taxonomy" id="168697"/>
    <lineage>
        <taxon>Bacteria</taxon>
        <taxon>Bacillati</taxon>
        <taxon>Actinomycetota</taxon>
        <taxon>Actinomycetes</taxon>
        <taxon>Micromonosporales</taxon>
        <taxon>Micromonosporaceae</taxon>
        <taxon>Salinispora</taxon>
    </lineage>
</organism>
<reference evidence="2 5" key="2">
    <citation type="submission" date="2021-03" db="EMBL/GenBank/DDBJ databases">
        <title>Whole genome shotgun sequence of Salinispora arenicola NBRC 105043.</title>
        <authorList>
            <person name="Komaki H."/>
            <person name="Tamura T."/>
        </authorList>
    </citation>
    <scope>NUCLEOTIDE SEQUENCE [LARGE SCALE GENOMIC DNA]</scope>
    <source>
        <strain evidence="2 5">NBRC 105043</strain>
    </source>
</reference>
<keyword evidence="5" id="KW-1185">Reference proteome</keyword>
<dbReference type="AlphaFoldDB" id="A0A542XLJ4"/>
<dbReference type="InterPro" id="IPR007132">
    <property type="entry name" value="DUF346"/>
</dbReference>
<comment type="caution">
    <text evidence="3">The sequence shown here is derived from an EMBL/GenBank/DDBJ whole genome shotgun (WGS) entry which is preliminary data.</text>
</comment>
<feature type="compositionally biased region" description="Polar residues" evidence="1">
    <location>
        <begin position="8"/>
        <end position="19"/>
    </location>
</feature>
<gene>
    <name evidence="3" type="ORF">FB564_1831</name>
    <name evidence="2" type="ORF">Sar04_48340</name>
</gene>
<proteinExistence type="predicted"/>
<dbReference type="Proteomes" id="UP000315983">
    <property type="component" value="Unassembled WGS sequence"/>
</dbReference>
<feature type="region of interest" description="Disordered" evidence="1">
    <location>
        <begin position="1"/>
        <end position="102"/>
    </location>
</feature>
<evidence type="ECO:0000313" key="3">
    <source>
        <dbReference type="EMBL" id="TQL36716.1"/>
    </source>
</evidence>
<dbReference type="Proteomes" id="UP000677457">
    <property type="component" value="Unassembled WGS sequence"/>
</dbReference>
<dbReference type="EMBL" id="VFOL01000001">
    <property type="protein sequence ID" value="TQL36716.1"/>
    <property type="molecule type" value="Genomic_DNA"/>
</dbReference>
<evidence type="ECO:0000256" key="1">
    <source>
        <dbReference type="SAM" id="MobiDB-lite"/>
    </source>
</evidence>
<name>A0A542XLJ4_SALAC</name>
<accession>A0A542XLJ4</accession>
<reference evidence="3 4" key="1">
    <citation type="submission" date="2019-06" db="EMBL/GenBank/DDBJ databases">
        <title>Sequencing the genomes of 1000 actinobacteria strains.</title>
        <authorList>
            <person name="Klenk H.-P."/>
        </authorList>
    </citation>
    <scope>NUCLEOTIDE SEQUENCE [LARGE SCALE GENOMIC DNA]</scope>
    <source>
        <strain evidence="3 4">DSM 44819</strain>
    </source>
</reference>
<dbReference type="EMBL" id="BOQM01000060">
    <property type="protein sequence ID" value="GIM88098.1"/>
    <property type="molecule type" value="Genomic_DNA"/>
</dbReference>
<evidence type="ECO:0000313" key="2">
    <source>
        <dbReference type="EMBL" id="GIM88098.1"/>
    </source>
</evidence>
<evidence type="ECO:0000313" key="4">
    <source>
        <dbReference type="Proteomes" id="UP000315983"/>
    </source>
</evidence>
<sequence length="138" mass="14969">MNAKISPKTATRQRSTTTGVIGDAPYLDPQSVRQQPSGSPEVEQVVNEQPAHARRLDAAAVGTPRRGGSRACAGKTFRSGSRPDRRPSSGSPSLHHCGVPGRRTMWPHHVFYRLSNGTLEHRFVDDTTGQVVTDNWGG</sequence>
<dbReference type="Pfam" id="PF03984">
    <property type="entry name" value="DUF346"/>
    <property type="match status" value="1"/>
</dbReference>
<protein>
    <submittedName>
        <fullName evidence="3">Repeat uncharacterized protein DUF346</fullName>
    </submittedName>
</protein>
<evidence type="ECO:0000313" key="5">
    <source>
        <dbReference type="Proteomes" id="UP000677457"/>
    </source>
</evidence>